<accession>A0A6V8KAM4</accession>
<dbReference type="InterPro" id="IPR037401">
    <property type="entry name" value="SnoaL-like"/>
</dbReference>
<reference evidence="3 4" key="1">
    <citation type="submission" date="2020-03" db="EMBL/GenBank/DDBJ databases">
        <title>Whole genome shotgun sequence of Phytohabitans houttuyneae NBRC 108639.</title>
        <authorList>
            <person name="Komaki H."/>
            <person name="Tamura T."/>
        </authorList>
    </citation>
    <scope>NUCLEOTIDE SEQUENCE [LARGE SCALE GENOMIC DNA]</scope>
    <source>
        <strain evidence="3 4">NBRC 108639</strain>
    </source>
</reference>
<keyword evidence="4" id="KW-1185">Reference proteome</keyword>
<sequence length="125" mass="13948">MEAHSVDLVMSMYSDDAVLSTPDAGEIKDRNQIAAYWGQFIEGFPDASYRYLSKIEAGGKAVDEGWFEGTNTEPVKLPSGETMPPTGKHIKMRSCDVATVEDGKVVEHHLYFDELDFQRQMGLIT</sequence>
<dbReference type="Proteomes" id="UP000482800">
    <property type="component" value="Unassembled WGS sequence"/>
</dbReference>
<evidence type="ECO:0000313" key="4">
    <source>
        <dbReference type="Proteomes" id="UP000482800"/>
    </source>
</evidence>
<dbReference type="PANTHER" id="PTHR38436">
    <property type="entry name" value="POLYKETIDE CYCLASE SNOAL-LIKE DOMAIN"/>
    <property type="match status" value="1"/>
</dbReference>
<evidence type="ECO:0000259" key="2">
    <source>
        <dbReference type="Pfam" id="PF12680"/>
    </source>
</evidence>
<dbReference type="GO" id="GO:0030638">
    <property type="term" value="P:polyketide metabolic process"/>
    <property type="evidence" value="ECO:0007669"/>
    <property type="project" value="InterPro"/>
</dbReference>
<proteinExistence type="predicted"/>
<dbReference type="Pfam" id="PF12680">
    <property type="entry name" value="SnoaL_2"/>
    <property type="match status" value="1"/>
</dbReference>
<evidence type="ECO:0000256" key="1">
    <source>
        <dbReference type="SAM" id="MobiDB-lite"/>
    </source>
</evidence>
<dbReference type="Gene3D" id="3.10.450.50">
    <property type="match status" value="1"/>
</dbReference>
<protein>
    <recommendedName>
        <fullName evidence="2">SnoaL-like domain-containing protein</fullName>
    </recommendedName>
</protein>
<comment type="caution">
    <text evidence="3">The sequence shown here is derived from an EMBL/GenBank/DDBJ whole genome shotgun (WGS) entry which is preliminary data.</text>
</comment>
<dbReference type="PANTHER" id="PTHR38436:SF1">
    <property type="entry name" value="ESTER CYCLASE"/>
    <property type="match status" value="1"/>
</dbReference>
<organism evidence="3 4">
    <name type="scientific">Phytohabitans houttuyneae</name>
    <dbReference type="NCBI Taxonomy" id="1076126"/>
    <lineage>
        <taxon>Bacteria</taxon>
        <taxon>Bacillati</taxon>
        <taxon>Actinomycetota</taxon>
        <taxon>Actinomycetes</taxon>
        <taxon>Micromonosporales</taxon>
        <taxon>Micromonosporaceae</taxon>
    </lineage>
</organism>
<reference evidence="3 4" key="2">
    <citation type="submission" date="2020-03" db="EMBL/GenBank/DDBJ databases">
        <authorList>
            <person name="Ichikawa N."/>
            <person name="Kimura A."/>
            <person name="Kitahashi Y."/>
            <person name="Uohara A."/>
        </authorList>
    </citation>
    <scope>NUCLEOTIDE SEQUENCE [LARGE SCALE GENOMIC DNA]</scope>
    <source>
        <strain evidence="3 4">NBRC 108639</strain>
    </source>
</reference>
<dbReference type="InterPro" id="IPR032710">
    <property type="entry name" value="NTF2-like_dom_sf"/>
</dbReference>
<name>A0A6V8KAM4_9ACTN</name>
<dbReference type="SUPFAM" id="SSF54427">
    <property type="entry name" value="NTF2-like"/>
    <property type="match status" value="1"/>
</dbReference>
<feature type="domain" description="SnoaL-like" evidence="2">
    <location>
        <begin position="2"/>
        <end position="108"/>
    </location>
</feature>
<evidence type="ECO:0000313" key="3">
    <source>
        <dbReference type="EMBL" id="GFJ80814.1"/>
    </source>
</evidence>
<dbReference type="AlphaFoldDB" id="A0A6V8KAM4"/>
<gene>
    <name evidence="3" type="ORF">Phou_049940</name>
</gene>
<dbReference type="RefSeq" id="WP_173059127.1">
    <property type="nucleotide sequence ID" value="NZ_BAABGO010000029.1"/>
</dbReference>
<feature type="region of interest" description="Disordered" evidence="1">
    <location>
        <begin position="69"/>
        <end position="88"/>
    </location>
</feature>
<dbReference type="InterPro" id="IPR009959">
    <property type="entry name" value="Cyclase_SnoaL-like"/>
</dbReference>
<dbReference type="EMBL" id="BLPF01000002">
    <property type="protein sequence ID" value="GFJ80814.1"/>
    <property type="molecule type" value="Genomic_DNA"/>
</dbReference>